<gene>
    <name evidence="3" type="ORF">TsocGM_10630</name>
</gene>
<proteinExistence type="predicted"/>
<feature type="transmembrane region" description="Helical" evidence="2">
    <location>
        <begin position="154"/>
        <end position="177"/>
    </location>
</feature>
<evidence type="ECO:0000313" key="3">
    <source>
        <dbReference type="EMBL" id="RUL87806.1"/>
    </source>
</evidence>
<keyword evidence="4" id="KW-1185">Reference proteome</keyword>
<dbReference type="Proteomes" id="UP000280296">
    <property type="component" value="Unassembled WGS sequence"/>
</dbReference>
<feature type="transmembrane region" description="Helical" evidence="2">
    <location>
        <begin position="265"/>
        <end position="288"/>
    </location>
</feature>
<feature type="region of interest" description="Disordered" evidence="1">
    <location>
        <begin position="64"/>
        <end position="91"/>
    </location>
</feature>
<dbReference type="EMBL" id="RYZH01000017">
    <property type="protein sequence ID" value="RUL87806.1"/>
    <property type="molecule type" value="Genomic_DNA"/>
</dbReference>
<keyword evidence="2" id="KW-0812">Transmembrane</keyword>
<dbReference type="OrthoDB" id="8858565at2"/>
<dbReference type="AlphaFoldDB" id="A0A432MKZ5"/>
<keyword evidence="2" id="KW-0472">Membrane</keyword>
<dbReference type="InterPro" id="IPR018691">
    <property type="entry name" value="DUF2188"/>
</dbReference>
<feature type="transmembrane region" description="Helical" evidence="2">
    <location>
        <begin position="117"/>
        <end position="142"/>
    </location>
</feature>
<reference evidence="3 4" key="2">
    <citation type="submission" date="2019-01" db="EMBL/GenBank/DDBJ databases">
        <title>Tautonia sociabilis, a novel thermotolerant planctomycete of Isosphaeraceae family, isolated from a 4000 m deep subterranean habitat.</title>
        <authorList>
            <person name="Kovaleva O.L."/>
            <person name="Elcheninov A.G."/>
            <person name="Van Heerden E."/>
            <person name="Toshchakov S.V."/>
            <person name="Novikov A."/>
            <person name="Bonch-Osmolovskaya E.A."/>
            <person name="Kublanov I.V."/>
        </authorList>
    </citation>
    <scope>NUCLEOTIDE SEQUENCE [LARGE SCALE GENOMIC DNA]</scope>
    <source>
        <strain evidence="3 4">GM2012</strain>
    </source>
</reference>
<evidence type="ECO:0000256" key="2">
    <source>
        <dbReference type="SAM" id="Phobius"/>
    </source>
</evidence>
<dbReference type="Pfam" id="PF09954">
    <property type="entry name" value="DUF2188"/>
    <property type="match status" value="1"/>
</dbReference>
<comment type="caution">
    <text evidence="3">The sequence shown here is derived from an EMBL/GenBank/DDBJ whole genome shotgun (WGS) entry which is preliminary data.</text>
</comment>
<reference evidence="3 4" key="1">
    <citation type="submission" date="2018-12" db="EMBL/GenBank/DDBJ databases">
        <authorList>
            <person name="Toschakov S.V."/>
        </authorList>
    </citation>
    <scope>NUCLEOTIDE SEQUENCE [LARGE SCALE GENOMIC DNA]</scope>
    <source>
        <strain evidence="3 4">GM2012</strain>
    </source>
</reference>
<protein>
    <submittedName>
        <fullName evidence="3">DUF2188 domain-containing protein</fullName>
    </submittedName>
</protein>
<evidence type="ECO:0000313" key="4">
    <source>
        <dbReference type="Proteomes" id="UP000280296"/>
    </source>
</evidence>
<sequence length="313" mass="32081">MAKNLHVVPHEDGWAIKQEGDDEAVSVHASQADAVAKAERLAADREVNLIVHREDGAFDHVENFKEADGNGRGRGAASSRERAGNRTAGTDGLRSIDGEPIRLHDVASVGSRVSWSALLAGAVVALTIDVSLGTLGVAVGLSTAGARGVEGGELAVGAAIWAAISLLIALFLGGFVTSRSTVGERKDEAMIYGLLLWGTIFVAVVALTAQGLNLGVGGMIQQVAGPGTASVMTDAQLADLGLTEGQIADLRQAQAAGGDIRATSAAWWTFAILVASMIASIAGALVGAGPQLSLELLRQRREAGIGRVRAAQA</sequence>
<organism evidence="3 4">
    <name type="scientific">Tautonia sociabilis</name>
    <dbReference type="NCBI Taxonomy" id="2080755"/>
    <lineage>
        <taxon>Bacteria</taxon>
        <taxon>Pseudomonadati</taxon>
        <taxon>Planctomycetota</taxon>
        <taxon>Planctomycetia</taxon>
        <taxon>Isosphaerales</taxon>
        <taxon>Isosphaeraceae</taxon>
        <taxon>Tautonia</taxon>
    </lineage>
</organism>
<evidence type="ECO:0000256" key="1">
    <source>
        <dbReference type="SAM" id="MobiDB-lite"/>
    </source>
</evidence>
<feature type="transmembrane region" description="Helical" evidence="2">
    <location>
        <begin position="189"/>
        <end position="209"/>
    </location>
</feature>
<accession>A0A432MKZ5</accession>
<name>A0A432MKZ5_9BACT</name>
<keyword evidence="2" id="KW-1133">Transmembrane helix</keyword>
<dbReference type="RefSeq" id="WP_126725329.1">
    <property type="nucleotide sequence ID" value="NZ_RYZH01000017.1"/>
</dbReference>